<dbReference type="FunFam" id="3.40.630.20:FF:000001">
    <property type="entry name" value="Pyrrolidone-carboxylate peptidase"/>
    <property type="match status" value="1"/>
</dbReference>
<feature type="active site" evidence="9">
    <location>
        <position position="171"/>
    </location>
</feature>
<comment type="subcellular location">
    <subcellularLocation>
        <location evidence="3 9">Cytoplasm</location>
    </subcellularLocation>
</comment>
<dbReference type="InterPro" id="IPR016125">
    <property type="entry name" value="Peptidase_C15-like"/>
</dbReference>
<evidence type="ECO:0000256" key="3">
    <source>
        <dbReference type="ARBA" id="ARBA00004496"/>
    </source>
</evidence>
<dbReference type="SUPFAM" id="SSF53182">
    <property type="entry name" value="Pyrrolidone carboxyl peptidase (pyroglutamate aminopeptidase)"/>
    <property type="match status" value="1"/>
</dbReference>
<dbReference type="PANTHER" id="PTHR23402">
    <property type="entry name" value="PROTEASE FAMILY C15 PYROGLUTAMYL-PEPTIDASE I-RELATED"/>
    <property type="match status" value="1"/>
</dbReference>
<dbReference type="GO" id="GO:0006508">
    <property type="term" value="P:proteolysis"/>
    <property type="evidence" value="ECO:0007669"/>
    <property type="project" value="UniProtKB-KW"/>
</dbReference>
<dbReference type="PRINTS" id="PR00706">
    <property type="entry name" value="PYROGLUPTASE"/>
</dbReference>
<comment type="subunit">
    <text evidence="9">Homotetramer.</text>
</comment>
<comment type="caution">
    <text evidence="12">The sequence shown here is derived from an EMBL/GenBank/DDBJ whole genome shotgun (WGS) entry which is preliminary data.</text>
</comment>
<dbReference type="Proteomes" id="UP000245380">
    <property type="component" value="Unassembled WGS sequence"/>
</dbReference>
<dbReference type="InterPro" id="IPR036440">
    <property type="entry name" value="Peptidase_C15-like_sf"/>
</dbReference>
<dbReference type="InterPro" id="IPR029762">
    <property type="entry name" value="PGP-I_bact-type"/>
</dbReference>
<evidence type="ECO:0000256" key="10">
    <source>
        <dbReference type="PROSITE-ProRule" id="PRU10076"/>
    </source>
</evidence>
<reference evidence="12 13" key="1">
    <citation type="submission" date="2016-11" db="EMBL/GenBank/DDBJ databases">
        <title>Comparative genomics of Acidibacillus ferroxidans species.</title>
        <authorList>
            <person name="Oliveira G."/>
            <person name="Nunes G."/>
            <person name="Oliveira R."/>
            <person name="Araujo F."/>
            <person name="Salim A."/>
            <person name="Scholte L."/>
            <person name="Morais D."/>
            <person name="Nancucheo I."/>
            <person name="Johnson D.B."/>
            <person name="Grail B."/>
            <person name="Bittencourt J."/>
            <person name="Valadares R."/>
        </authorList>
    </citation>
    <scope>NUCLEOTIDE SEQUENCE [LARGE SCALE GENOMIC DNA]</scope>
    <source>
        <strain evidence="12 13">Y002</strain>
    </source>
</reference>
<evidence type="ECO:0000313" key="12">
    <source>
        <dbReference type="EMBL" id="PWI58404.1"/>
    </source>
</evidence>
<dbReference type="CDD" id="cd00501">
    <property type="entry name" value="Peptidase_C15"/>
    <property type="match status" value="1"/>
</dbReference>
<evidence type="ECO:0000256" key="6">
    <source>
        <dbReference type="ARBA" id="ARBA00022670"/>
    </source>
</evidence>
<keyword evidence="13" id="KW-1185">Reference proteome</keyword>
<dbReference type="InterPro" id="IPR033694">
    <property type="entry name" value="PGPEP1_Cys_AS"/>
</dbReference>
<dbReference type="NCBIfam" id="NF009676">
    <property type="entry name" value="PRK13197.1"/>
    <property type="match status" value="1"/>
</dbReference>
<dbReference type="EC" id="3.4.19.3" evidence="9"/>
<dbReference type="PIRSF" id="PIRSF015592">
    <property type="entry name" value="Prld-crbxl_pptds"/>
    <property type="match status" value="1"/>
</dbReference>
<dbReference type="NCBIfam" id="TIGR00504">
    <property type="entry name" value="pyro_pdase"/>
    <property type="match status" value="1"/>
</dbReference>
<protein>
    <recommendedName>
        <fullName evidence="9">Pyrrolidone-carboxylate peptidase</fullName>
        <ecNumber evidence="9">3.4.19.3</ecNumber>
    </recommendedName>
    <alternativeName>
        <fullName evidence="9">5-oxoprolyl-peptidase</fullName>
    </alternativeName>
    <alternativeName>
        <fullName evidence="9">Pyroglutamyl-peptidase I</fullName>
        <shortName evidence="9">PGP-I</shortName>
        <shortName evidence="9">Pyrase</shortName>
    </alternativeName>
</protein>
<evidence type="ECO:0000256" key="5">
    <source>
        <dbReference type="ARBA" id="ARBA00022490"/>
    </source>
</evidence>
<feature type="active site" evidence="9 11">
    <location>
        <position position="147"/>
    </location>
</feature>
<evidence type="ECO:0000256" key="11">
    <source>
        <dbReference type="PROSITE-ProRule" id="PRU10077"/>
    </source>
</evidence>
<dbReference type="PROSITE" id="PS01334">
    <property type="entry name" value="PYRASE_CYS"/>
    <property type="match status" value="1"/>
</dbReference>
<dbReference type="GO" id="GO:0005829">
    <property type="term" value="C:cytosol"/>
    <property type="evidence" value="ECO:0007669"/>
    <property type="project" value="InterPro"/>
</dbReference>
<dbReference type="PANTHER" id="PTHR23402:SF1">
    <property type="entry name" value="PYROGLUTAMYL-PEPTIDASE I"/>
    <property type="match status" value="1"/>
</dbReference>
<dbReference type="InterPro" id="IPR000816">
    <property type="entry name" value="Peptidase_C15"/>
</dbReference>
<evidence type="ECO:0000256" key="4">
    <source>
        <dbReference type="ARBA" id="ARBA00006641"/>
    </source>
</evidence>
<evidence type="ECO:0000256" key="7">
    <source>
        <dbReference type="ARBA" id="ARBA00022801"/>
    </source>
</evidence>
<keyword evidence="5 9" id="KW-0963">Cytoplasm</keyword>
<keyword evidence="6 9" id="KW-0645">Protease</keyword>
<keyword evidence="7 9" id="KW-0378">Hydrolase</keyword>
<gene>
    <name evidence="9" type="primary">pcp</name>
    <name evidence="12" type="ORF">BM613_04120</name>
</gene>
<dbReference type="AlphaFoldDB" id="A0A2U3DAU8"/>
<name>A0A2U3DAU8_SULT2</name>
<dbReference type="EMBL" id="MPDK01000004">
    <property type="protein sequence ID" value="PWI58404.1"/>
    <property type="molecule type" value="Genomic_DNA"/>
</dbReference>
<dbReference type="RefSeq" id="WP_109429908.1">
    <property type="nucleotide sequence ID" value="NZ_MPDK01000004.1"/>
</dbReference>
<accession>A0A2U3DAU8</accession>
<evidence type="ECO:0000256" key="8">
    <source>
        <dbReference type="ARBA" id="ARBA00022807"/>
    </source>
</evidence>
<dbReference type="InterPro" id="IPR033693">
    <property type="entry name" value="PGPEP1_Glu_AS"/>
</dbReference>
<keyword evidence="8 9" id="KW-0788">Thiol protease</keyword>
<proteinExistence type="inferred from homology"/>
<evidence type="ECO:0000256" key="9">
    <source>
        <dbReference type="HAMAP-Rule" id="MF_00417"/>
    </source>
</evidence>
<dbReference type="OrthoDB" id="9779738at2"/>
<comment type="catalytic activity">
    <reaction evidence="1 9 10">
        <text>Release of an N-terminal pyroglutamyl group from a polypeptide, the second amino acid generally not being Pro.</text>
        <dbReference type="EC" id="3.4.19.3"/>
    </reaction>
</comment>
<dbReference type="GO" id="GO:0016920">
    <property type="term" value="F:pyroglutamyl-peptidase activity"/>
    <property type="evidence" value="ECO:0007669"/>
    <property type="project" value="UniProtKB-UniRule"/>
</dbReference>
<feature type="active site" evidence="9 10">
    <location>
        <position position="84"/>
    </location>
</feature>
<evidence type="ECO:0000313" key="13">
    <source>
        <dbReference type="Proteomes" id="UP000245380"/>
    </source>
</evidence>
<dbReference type="Gene3D" id="3.40.630.20">
    <property type="entry name" value="Peptidase C15, pyroglutamyl peptidase I-like"/>
    <property type="match status" value="1"/>
</dbReference>
<sequence>MERRVLLTGFDAFGGETVNPASEIVKQLNGKVIEGTTKIYVKASEIPTVFDRALDVLKVLVHDFQPHVVICLGQAGGRPHISVERVAINLDDARIPDNEGNQPIDQPILIKGPSAYFSTLPIKRIVRELKQLGIPASISNTAGTFVCNHLFYGLMHFLTTEYPIGKGGFIHIPYLPSQVVDRALPAMSLADMLVGIEAAIRVSVSENEDLIVPGGTENG</sequence>
<organism evidence="12 13">
    <name type="scientific">Sulfoacidibacillus thermotolerans</name>
    <name type="common">Acidibacillus sulfuroxidans</name>
    <dbReference type="NCBI Taxonomy" id="1765684"/>
    <lineage>
        <taxon>Bacteria</taxon>
        <taxon>Bacillati</taxon>
        <taxon>Bacillota</taxon>
        <taxon>Bacilli</taxon>
        <taxon>Bacillales</taxon>
        <taxon>Alicyclobacillaceae</taxon>
        <taxon>Sulfoacidibacillus</taxon>
    </lineage>
</organism>
<evidence type="ECO:0000256" key="2">
    <source>
        <dbReference type="ARBA" id="ARBA00002280"/>
    </source>
</evidence>
<dbReference type="PROSITE" id="PS01333">
    <property type="entry name" value="PYRASE_GLU"/>
    <property type="match status" value="1"/>
</dbReference>
<dbReference type="HAMAP" id="MF_00417">
    <property type="entry name" value="Pyrrolid_peptidase"/>
    <property type="match status" value="1"/>
</dbReference>
<evidence type="ECO:0000256" key="1">
    <source>
        <dbReference type="ARBA" id="ARBA00001770"/>
    </source>
</evidence>
<dbReference type="Pfam" id="PF01470">
    <property type="entry name" value="Peptidase_C15"/>
    <property type="match status" value="1"/>
</dbReference>
<comment type="similarity">
    <text evidence="4 9">Belongs to the peptidase C15 family.</text>
</comment>
<comment type="function">
    <text evidence="2 9">Removes 5-oxoproline from various penultimate amino acid residues except L-proline.</text>
</comment>